<evidence type="ECO:0000259" key="1">
    <source>
        <dbReference type="Pfam" id="PF06985"/>
    </source>
</evidence>
<proteinExistence type="predicted"/>
<evidence type="ECO:0000313" key="2">
    <source>
        <dbReference type="EMBL" id="KAH7093336.1"/>
    </source>
</evidence>
<gene>
    <name evidence="2" type="ORF">FB567DRAFT_172706</name>
</gene>
<keyword evidence="3" id="KW-1185">Reference proteome</keyword>
<sequence length="462" mass="53132">MTESAGTSDRSMEFCDFCIELVRLMAAPEDTSSNSRITLVKHPEISCNFCRRLMEELQRQVPDTFEPLNKSSQLISFIRSMRTWGTHTASYVKLVVQIGYPTQTRPYIPRSSTAKYALWVDRKTESKDKQFSGHAPILSPGIDEVRNQVRFWLNKCRSDHSNCPTNRVSNLPTRVLSLSGDLYGPTIRLMESKGTRGEYCALSHCWGPIDKRPLRTTNQNLQQHLSDIPYKKLPQTFQESVMLVLSLGIRYLWIDSLCILQDDRSDWQSEAKEMRNVYRNASLVIAASGAEDSSQGLFIQSRPHALVTKLPFDVHDETRGYLNATLIPKSGEDAPYRGVLNTRAWALQERYLARRFLAFMPGGISWACKNIKRDEFEQIIDREFRETDSWESMLESYTSLKLAFPADRLEALRGIVAEIQETRTEQFDFRYGVWKDTFHQDLLWVPGMHDSSSDLSNLPTWS</sequence>
<dbReference type="InterPro" id="IPR010730">
    <property type="entry name" value="HET"/>
</dbReference>
<dbReference type="PANTHER" id="PTHR33112">
    <property type="entry name" value="DOMAIN PROTEIN, PUTATIVE-RELATED"/>
    <property type="match status" value="1"/>
</dbReference>
<feature type="domain" description="Heterokaryon incompatibility" evidence="1">
    <location>
        <begin position="199"/>
        <end position="349"/>
    </location>
</feature>
<name>A0A8K0RI14_9PLEO</name>
<dbReference type="Proteomes" id="UP000813461">
    <property type="component" value="Unassembled WGS sequence"/>
</dbReference>
<dbReference type="OrthoDB" id="5347061at2759"/>
<protein>
    <submittedName>
        <fullName evidence="2">Heterokaryon incompatibility protein-domain-containing protein</fullName>
    </submittedName>
</protein>
<accession>A0A8K0RI14</accession>
<dbReference type="AlphaFoldDB" id="A0A8K0RI14"/>
<reference evidence="2" key="1">
    <citation type="journal article" date="2021" name="Nat. Commun.">
        <title>Genetic determinants of endophytism in the Arabidopsis root mycobiome.</title>
        <authorList>
            <person name="Mesny F."/>
            <person name="Miyauchi S."/>
            <person name="Thiergart T."/>
            <person name="Pickel B."/>
            <person name="Atanasova L."/>
            <person name="Karlsson M."/>
            <person name="Huettel B."/>
            <person name="Barry K.W."/>
            <person name="Haridas S."/>
            <person name="Chen C."/>
            <person name="Bauer D."/>
            <person name="Andreopoulos W."/>
            <person name="Pangilinan J."/>
            <person name="LaButti K."/>
            <person name="Riley R."/>
            <person name="Lipzen A."/>
            <person name="Clum A."/>
            <person name="Drula E."/>
            <person name="Henrissat B."/>
            <person name="Kohler A."/>
            <person name="Grigoriev I.V."/>
            <person name="Martin F.M."/>
            <person name="Hacquard S."/>
        </authorList>
    </citation>
    <scope>NUCLEOTIDE SEQUENCE</scope>
    <source>
        <strain evidence="2">MPI-SDFR-AT-0120</strain>
    </source>
</reference>
<dbReference type="PANTHER" id="PTHR33112:SF16">
    <property type="entry name" value="HETEROKARYON INCOMPATIBILITY DOMAIN-CONTAINING PROTEIN"/>
    <property type="match status" value="1"/>
</dbReference>
<dbReference type="EMBL" id="JAGMVJ010000002">
    <property type="protein sequence ID" value="KAH7093336.1"/>
    <property type="molecule type" value="Genomic_DNA"/>
</dbReference>
<comment type="caution">
    <text evidence="2">The sequence shown here is derived from an EMBL/GenBank/DDBJ whole genome shotgun (WGS) entry which is preliminary data.</text>
</comment>
<evidence type="ECO:0000313" key="3">
    <source>
        <dbReference type="Proteomes" id="UP000813461"/>
    </source>
</evidence>
<dbReference type="Pfam" id="PF06985">
    <property type="entry name" value="HET"/>
    <property type="match status" value="1"/>
</dbReference>
<organism evidence="2 3">
    <name type="scientific">Paraphoma chrysanthemicola</name>
    <dbReference type="NCBI Taxonomy" id="798071"/>
    <lineage>
        <taxon>Eukaryota</taxon>
        <taxon>Fungi</taxon>
        <taxon>Dikarya</taxon>
        <taxon>Ascomycota</taxon>
        <taxon>Pezizomycotina</taxon>
        <taxon>Dothideomycetes</taxon>
        <taxon>Pleosporomycetidae</taxon>
        <taxon>Pleosporales</taxon>
        <taxon>Pleosporineae</taxon>
        <taxon>Phaeosphaeriaceae</taxon>
        <taxon>Paraphoma</taxon>
    </lineage>
</organism>